<evidence type="ECO:0000313" key="3">
    <source>
        <dbReference type="Proteomes" id="UP000037432"/>
    </source>
</evidence>
<name>A0A0J8BTP2_STRVR</name>
<dbReference type="AlphaFoldDB" id="A0A0J8BTP2"/>
<sequence>MPKALKTKRKSRLAKAAVVAGSITALTAGLTGSANAAVLQPLPANATTFQQKYMPLFDYDTDGCLPAAAVDANGRLNGGLNNSGKITGGCRDGHLGRANTYAQSKCQHGWCAYVYALYFEKDQVVNGADAFGHRHDFESVVALQKQGEERPRYLAASAHGKYSTHPINEVPMEGNHVKIVYHKDGGSSHAFRFAKWGEVPHAWGNGRWDQPALVSMERMAKAPRDALWNSKWGDANFPLTNNLVNEINKARQAKRGGQSIERIVPAFS</sequence>
<dbReference type="PIRSF" id="PIRSF029958">
    <property type="entry name" value="Necrosis-inducing_protein"/>
    <property type="match status" value="1"/>
</dbReference>
<feature type="chain" id="PRO_5005295222" evidence="1">
    <location>
        <begin position="37"/>
        <end position="268"/>
    </location>
</feature>
<dbReference type="PANTHER" id="PTHR33657">
    <property type="entry name" value="DOMAIN PROTEIN, PUTATIVE (AFU_ORTHOLOGUE AFUA_5G00600)-RELATED"/>
    <property type="match status" value="1"/>
</dbReference>
<comment type="caution">
    <text evidence="2">The sequence shown here is derived from an EMBL/GenBank/DDBJ whole genome shotgun (WGS) entry which is preliminary data.</text>
</comment>
<organism evidence="2 3">
    <name type="scientific">Streptomyces viridochromogenes</name>
    <dbReference type="NCBI Taxonomy" id="1938"/>
    <lineage>
        <taxon>Bacteria</taxon>
        <taxon>Bacillati</taxon>
        <taxon>Actinomycetota</taxon>
        <taxon>Actinomycetes</taxon>
        <taxon>Kitasatosporales</taxon>
        <taxon>Streptomycetaceae</taxon>
        <taxon>Streptomyces</taxon>
    </lineage>
</organism>
<proteinExistence type="predicted"/>
<feature type="signal peptide" evidence="1">
    <location>
        <begin position="1"/>
        <end position="36"/>
    </location>
</feature>
<dbReference type="PANTHER" id="PTHR33657:SF6">
    <property type="entry name" value="SECRETED PROTEIN"/>
    <property type="match status" value="1"/>
</dbReference>
<dbReference type="OrthoDB" id="4274514at2"/>
<evidence type="ECO:0000313" key="2">
    <source>
        <dbReference type="EMBL" id="KMS68935.1"/>
    </source>
</evidence>
<accession>A0A0J8BTP2</accession>
<dbReference type="PATRIC" id="fig|1938.3.peg.8176"/>
<dbReference type="Proteomes" id="UP000037432">
    <property type="component" value="Unassembled WGS sequence"/>
</dbReference>
<dbReference type="RefSeq" id="WP_048585865.1">
    <property type="nucleotide sequence ID" value="NZ_LFNT01000068.1"/>
</dbReference>
<dbReference type="Pfam" id="PF05630">
    <property type="entry name" value="NPP1"/>
    <property type="match status" value="1"/>
</dbReference>
<gene>
    <name evidence="2" type="ORF">ACM01_37280</name>
</gene>
<keyword evidence="1" id="KW-0732">Signal</keyword>
<reference evidence="2 3" key="1">
    <citation type="submission" date="2015-06" db="EMBL/GenBank/DDBJ databases">
        <authorList>
            <person name="Ju K.-S."/>
            <person name="Doroghazi J.R."/>
            <person name="Metcalf W.W."/>
        </authorList>
    </citation>
    <scope>NUCLEOTIDE SEQUENCE [LARGE SCALE GENOMIC DNA]</scope>
    <source>
        <strain evidence="2 3">NRRL 3414</strain>
    </source>
</reference>
<evidence type="ECO:0000256" key="1">
    <source>
        <dbReference type="SAM" id="SignalP"/>
    </source>
</evidence>
<protein>
    <submittedName>
        <fullName evidence="2">Necrosis inducing protein (NPP1)</fullName>
    </submittedName>
</protein>
<dbReference type="InterPro" id="IPR008701">
    <property type="entry name" value="NPP1"/>
</dbReference>
<dbReference type="EMBL" id="LFNT01000068">
    <property type="protein sequence ID" value="KMS68935.1"/>
    <property type="molecule type" value="Genomic_DNA"/>
</dbReference>